<protein>
    <submittedName>
        <fullName evidence="3">PAP2 superfamily protein</fullName>
    </submittedName>
</protein>
<dbReference type="KEGG" id="abac:LuPra_05698"/>
<feature type="domain" description="Phosphatidic acid phosphatase type 2/haloperoxidase" evidence="2">
    <location>
        <begin position="80"/>
        <end position="196"/>
    </location>
</feature>
<dbReference type="InterPro" id="IPR036938">
    <property type="entry name" value="PAP2/HPO_sf"/>
</dbReference>
<dbReference type="Proteomes" id="UP000076079">
    <property type="component" value="Chromosome"/>
</dbReference>
<name>A0A143PW70_LUTPR</name>
<dbReference type="AlphaFoldDB" id="A0A143PW70"/>
<evidence type="ECO:0000256" key="1">
    <source>
        <dbReference type="SAM" id="Phobius"/>
    </source>
</evidence>
<evidence type="ECO:0000313" key="4">
    <source>
        <dbReference type="Proteomes" id="UP000076079"/>
    </source>
</evidence>
<keyword evidence="1" id="KW-1133">Transmembrane helix</keyword>
<dbReference type="RefSeq" id="WP_110173882.1">
    <property type="nucleotide sequence ID" value="NZ_CP015136.1"/>
</dbReference>
<proteinExistence type="predicted"/>
<gene>
    <name evidence="3" type="ORF">LuPra_05698</name>
</gene>
<feature type="transmembrane region" description="Helical" evidence="1">
    <location>
        <begin position="122"/>
        <end position="144"/>
    </location>
</feature>
<evidence type="ECO:0000259" key="2">
    <source>
        <dbReference type="SMART" id="SM00014"/>
    </source>
</evidence>
<reference evidence="4" key="2">
    <citation type="submission" date="2016-04" db="EMBL/GenBank/DDBJ databases">
        <title>First Complete Genome Sequence of a Subdivision 6 Acidobacterium.</title>
        <authorList>
            <person name="Huang S."/>
            <person name="Vieira S."/>
            <person name="Bunk B."/>
            <person name="Riedel T."/>
            <person name="Sproeer C."/>
            <person name="Overmann J."/>
        </authorList>
    </citation>
    <scope>NUCLEOTIDE SEQUENCE [LARGE SCALE GENOMIC DNA]</scope>
    <source>
        <strain evidence="4">DSM 100886 HEG_-6_39</strain>
    </source>
</reference>
<reference evidence="3 4" key="1">
    <citation type="journal article" date="2016" name="Genome Announc.">
        <title>First Complete Genome Sequence of a Subdivision 6 Acidobacterium Strain.</title>
        <authorList>
            <person name="Huang S."/>
            <person name="Vieira S."/>
            <person name="Bunk B."/>
            <person name="Riedel T."/>
            <person name="Sproer C."/>
            <person name="Overmann J."/>
        </authorList>
    </citation>
    <scope>NUCLEOTIDE SEQUENCE [LARGE SCALE GENOMIC DNA]</scope>
    <source>
        <strain evidence="4">DSM 100886 HEG_-6_39</strain>
    </source>
</reference>
<dbReference type="EMBL" id="CP015136">
    <property type="protein sequence ID" value="AMY12423.1"/>
    <property type="molecule type" value="Genomic_DNA"/>
</dbReference>
<dbReference type="InterPro" id="IPR000326">
    <property type="entry name" value="PAP2/HPO"/>
</dbReference>
<keyword evidence="1" id="KW-0812">Transmembrane</keyword>
<keyword evidence="4" id="KW-1185">Reference proteome</keyword>
<feature type="transmembrane region" description="Helical" evidence="1">
    <location>
        <begin position="181"/>
        <end position="200"/>
    </location>
</feature>
<dbReference type="Pfam" id="PF01569">
    <property type="entry name" value="PAP2"/>
    <property type="match status" value="1"/>
</dbReference>
<feature type="transmembrane region" description="Helical" evidence="1">
    <location>
        <begin position="79"/>
        <end position="95"/>
    </location>
</feature>
<feature type="transmembrane region" description="Helical" evidence="1">
    <location>
        <begin position="151"/>
        <end position="169"/>
    </location>
</feature>
<dbReference type="SMART" id="SM00014">
    <property type="entry name" value="acidPPc"/>
    <property type="match status" value="1"/>
</dbReference>
<evidence type="ECO:0000313" key="3">
    <source>
        <dbReference type="EMBL" id="AMY12423.1"/>
    </source>
</evidence>
<dbReference type="OrthoDB" id="9789113at2"/>
<feature type="transmembrane region" description="Helical" evidence="1">
    <location>
        <begin position="50"/>
        <end position="72"/>
    </location>
</feature>
<keyword evidence="1" id="KW-0472">Membrane</keyword>
<dbReference type="SUPFAM" id="SSF48317">
    <property type="entry name" value="Acid phosphatase/Vanadium-dependent haloperoxidase"/>
    <property type="match status" value="1"/>
</dbReference>
<accession>A0A143PW70</accession>
<organism evidence="3 4">
    <name type="scientific">Luteitalea pratensis</name>
    <dbReference type="NCBI Taxonomy" id="1855912"/>
    <lineage>
        <taxon>Bacteria</taxon>
        <taxon>Pseudomonadati</taxon>
        <taxon>Acidobacteriota</taxon>
        <taxon>Vicinamibacteria</taxon>
        <taxon>Vicinamibacterales</taxon>
        <taxon>Vicinamibacteraceae</taxon>
        <taxon>Luteitalea</taxon>
    </lineage>
</organism>
<dbReference type="Gene3D" id="1.20.144.10">
    <property type="entry name" value="Phosphatidic acid phosphatase type 2/haloperoxidase"/>
    <property type="match status" value="1"/>
</dbReference>
<sequence>MPKSSSRPLWLLPLIVIALVLPLAMLTSRLPGDPEVARFVQQLGIPPWPAAAITSLGTRPALYGVIVVGVMLATWRGRLRGLVTAVILVTAWWYAGEPLKEVVHRPRPTAEFVEVVRPSSGFSFPSTFATTWFSVWLPVAIYACRTRQRSAGLAVCIAAWVALLLGGWARIRMGAHWPSDILMTFGLVWATFSLIDMTVARLDD</sequence>